<dbReference type="Pfam" id="PF00646">
    <property type="entry name" value="F-box"/>
    <property type="match status" value="1"/>
</dbReference>
<reference evidence="2" key="1">
    <citation type="submission" date="2020-10" db="EMBL/GenBank/DDBJ databases">
        <authorList>
            <person name="Muller C M."/>
        </authorList>
    </citation>
    <scope>NUCLEOTIDE SEQUENCE</scope>
    <source>
        <strain evidence="2">THUN-12</strain>
    </source>
</reference>
<organism evidence="2 3">
    <name type="scientific">Blumeria graminis f. sp. triticale</name>
    <dbReference type="NCBI Taxonomy" id="1689686"/>
    <lineage>
        <taxon>Eukaryota</taxon>
        <taxon>Fungi</taxon>
        <taxon>Dikarya</taxon>
        <taxon>Ascomycota</taxon>
        <taxon>Pezizomycotina</taxon>
        <taxon>Leotiomycetes</taxon>
        <taxon>Erysiphales</taxon>
        <taxon>Erysiphaceae</taxon>
        <taxon>Blumeria</taxon>
    </lineage>
</organism>
<protein>
    <submittedName>
        <fullName evidence="2">BgTH12-04037</fullName>
    </submittedName>
</protein>
<comment type="caution">
    <text evidence="2">The sequence shown here is derived from an EMBL/GenBank/DDBJ whole genome shotgun (WGS) entry which is preliminary data.</text>
</comment>
<name>A0A9W4CWZ9_BLUGR</name>
<sequence length="383" mass="43684">MAFQRLGKFLKTHFGKMNLSRFESDWLPSKFQQCQNIYRNRSMSNYSNISPFDTRRGYAFPDSGTLGNLPPELISEIASRLPTSSAVALSLCSKYLYKTLGPQYIIEINEETPTLEGLKRQAAVPSNPTFLYARLSQRLMLLSLLDRDTTDLILCYFCQKLHKPLSTPFHVDKTSPKYPCTHASHGTRSCNIIFNTSQVRMAMKLFHHGLDPGKNLEALSEATLSLRHSSETMCFPRIIGRKLYIKVLHKYTVPFEKVVLHWNNGSSFNYPKLPNWAATGHLVRCSESELNIQAQTLVRQARETSNAILKSNIERCPVCLVEYEIRVPRITSKFANVECISWHDLGEGNLPFWNPILMSRINFLIGEIETPKLGSVKNIFEDS</sequence>
<feature type="domain" description="F-box" evidence="1">
    <location>
        <begin position="68"/>
        <end position="98"/>
    </location>
</feature>
<evidence type="ECO:0000313" key="2">
    <source>
        <dbReference type="EMBL" id="CAD6499932.1"/>
    </source>
</evidence>
<dbReference type="AlphaFoldDB" id="A0A9W4CWZ9"/>
<dbReference type="Proteomes" id="UP000683417">
    <property type="component" value="Unassembled WGS sequence"/>
</dbReference>
<proteinExistence type="predicted"/>
<gene>
    <name evidence="2" type="ORF">BGTH12_LOCUS1290</name>
</gene>
<accession>A0A9W4CWZ9</accession>
<evidence type="ECO:0000313" key="3">
    <source>
        <dbReference type="Proteomes" id="UP000683417"/>
    </source>
</evidence>
<dbReference type="EMBL" id="CAJHIT010000002">
    <property type="protein sequence ID" value="CAD6499932.1"/>
    <property type="molecule type" value="Genomic_DNA"/>
</dbReference>
<evidence type="ECO:0000259" key="1">
    <source>
        <dbReference type="Pfam" id="PF00646"/>
    </source>
</evidence>
<dbReference type="InterPro" id="IPR001810">
    <property type="entry name" value="F-box_dom"/>
</dbReference>